<dbReference type="Gene3D" id="3.40.50.1820">
    <property type="entry name" value="alpha/beta hydrolase"/>
    <property type="match status" value="1"/>
</dbReference>
<evidence type="ECO:0000313" key="4">
    <source>
        <dbReference type="EMBL" id="KAF9744652.1"/>
    </source>
</evidence>
<evidence type="ECO:0000256" key="1">
    <source>
        <dbReference type="ARBA" id="ARBA00022801"/>
    </source>
</evidence>
<keyword evidence="2" id="KW-1133">Transmembrane helix</keyword>
<keyword evidence="1" id="KW-0378">Hydrolase</keyword>
<organism evidence="4 5">
    <name type="scientific">Bionectria ochroleuca</name>
    <name type="common">Gliocladium roseum</name>
    <dbReference type="NCBI Taxonomy" id="29856"/>
    <lineage>
        <taxon>Eukaryota</taxon>
        <taxon>Fungi</taxon>
        <taxon>Dikarya</taxon>
        <taxon>Ascomycota</taxon>
        <taxon>Pezizomycotina</taxon>
        <taxon>Sordariomycetes</taxon>
        <taxon>Hypocreomycetidae</taxon>
        <taxon>Hypocreales</taxon>
        <taxon>Bionectriaceae</taxon>
        <taxon>Clonostachys</taxon>
    </lineage>
</organism>
<reference evidence="4" key="1">
    <citation type="submission" date="2020-10" db="EMBL/GenBank/DDBJ databases">
        <title>High-Quality Genome Resource of Clonostachys rosea strain S41 by Oxford Nanopore Long-Read Sequencing.</title>
        <authorList>
            <person name="Wang H."/>
        </authorList>
    </citation>
    <scope>NUCLEOTIDE SEQUENCE</scope>
    <source>
        <strain evidence="4">S41</strain>
    </source>
</reference>
<dbReference type="InterPro" id="IPR029058">
    <property type="entry name" value="AB_hydrolase_fold"/>
</dbReference>
<dbReference type="Proteomes" id="UP000616885">
    <property type="component" value="Unassembled WGS sequence"/>
</dbReference>
<keyword evidence="2" id="KW-0812">Transmembrane</keyword>
<dbReference type="InterPro" id="IPR013094">
    <property type="entry name" value="AB_hydrolase_3"/>
</dbReference>
<evidence type="ECO:0000313" key="5">
    <source>
        <dbReference type="Proteomes" id="UP000616885"/>
    </source>
</evidence>
<dbReference type="SUPFAM" id="SSF53474">
    <property type="entry name" value="alpha/beta-Hydrolases"/>
    <property type="match status" value="1"/>
</dbReference>
<comment type="caution">
    <text evidence="4">The sequence shown here is derived from an EMBL/GenBank/DDBJ whole genome shotgun (WGS) entry which is preliminary data.</text>
</comment>
<dbReference type="AlphaFoldDB" id="A0A8H7K9K8"/>
<dbReference type="EMBL" id="JADCTT010000014">
    <property type="protein sequence ID" value="KAF9744652.1"/>
    <property type="molecule type" value="Genomic_DNA"/>
</dbReference>
<evidence type="ECO:0000256" key="2">
    <source>
        <dbReference type="SAM" id="Phobius"/>
    </source>
</evidence>
<accession>A0A8H7K9K8</accession>
<feature type="transmembrane region" description="Helical" evidence="2">
    <location>
        <begin position="21"/>
        <end position="42"/>
    </location>
</feature>
<keyword evidence="2" id="KW-0472">Membrane</keyword>
<dbReference type="GO" id="GO:0016787">
    <property type="term" value="F:hydrolase activity"/>
    <property type="evidence" value="ECO:0007669"/>
    <property type="project" value="UniProtKB-KW"/>
</dbReference>
<dbReference type="Pfam" id="PF07859">
    <property type="entry name" value="Abhydrolase_3"/>
    <property type="match status" value="1"/>
</dbReference>
<name>A0A8H7K9K8_BIOOC</name>
<dbReference type="PANTHER" id="PTHR48081">
    <property type="entry name" value="AB HYDROLASE SUPERFAMILY PROTEIN C4A8.06C"/>
    <property type="match status" value="1"/>
</dbReference>
<sequence length="368" mass="39712">MTGPPGQPTISRQPLNAFFRLFYVGTIVARLPVWLFVALFAAPSPKWSAKQTLLCRIAKAVTDLRSRIGITETLSLKPGREGNRFQVIQPLSQDLYKGPLSSSTSPEAVGATWFPEAPGKDISSKTVALYLHGGAFVINDGRDETSGFGCKLLTDSGVGIDAVLSLQYRLSGYGGRAPFPAAFQDCLTAYLYLIRTLEIPPRQIVLCGDSSGGNLAIALIRYIHEFGTSDIPLPKCAALFSPWVSPLDFDVSKSPRSNSDYLPSSFLQWGAVTYTTGVSNASSNPYIVPLGHAFATSVPIFVNTGTAEIFLDVVRKWAEEMQAVEGNQVEVHLEDSGVHDTLLAGALVGFEQSAKDAVAQMGAFVRRF</sequence>
<proteinExistence type="predicted"/>
<protein>
    <recommendedName>
        <fullName evidence="3">Alpha/beta hydrolase fold-3 domain-containing protein</fullName>
    </recommendedName>
</protein>
<dbReference type="InterPro" id="IPR050300">
    <property type="entry name" value="GDXG_lipolytic_enzyme"/>
</dbReference>
<feature type="domain" description="Alpha/beta hydrolase fold-3" evidence="3">
    <location>
        <begin position="129"/>
        <end position="341"/>
    </location>
</feature>
<evidence type="ECO:0000259" key="3">
    <source>
        <dbReference type="Pfam" id="PF07859"/>
    </source>
</evidence>
<gene>
    <name evidence="4" type="ORF">IM811_005433</name>
</gene>
<dbReference type="PANTHER" id="PTHR48081:SF8">
    <property type="entry name" value="ALPHA_BETA HYDROLASE FOLD-3 DOMAIN-CONTAINING PROTEIN-RELATED"/>
    <property type="match status" value="1"/>
</dbReference>